<dbReference type="GO" id="GO:0005886">
    <property type="term" value="C:plasma membrane"/>
    <property type="evidence" value="ECO:0007669"/>
    <property type="project" value="TreeGrafter"/>
</dbReference>
<dbReference type="GeneID" id="108846798"/>
<evidence type="ECO:0000256" key="3">
    <source>
        <dbReference type="ARBA" id="ARBA00022741"/>
    </source>
</evidence>
<evidence type="ECO:0000256" key="4">
    <source>
        <dbReference type="ARBA" id="ARBA00022777"/>
    </source>
</evidence>
<dbReference type="RefSeq" id="XP_056852922.1">
    <property type="nucleotide sequence ID" value="XM_056996942.1"/>
</dbReference>
<dbReference type="AlphaFoldDB" id="A0A9W3CN14"/>
<sequence>MFSIGEPMSEVDDPGNRRFWSLMVACSVDSSQPFSFWRFHISGASQEVSLLIRLEHKNLVKLLGFCNEGDEVILVSEFVPDRFIFESEKTPVIETVILQSYTIQWDSLFAVIIFSCI</sequence>
<keyword evidence="5" id="KW-0067">ATP-binding</keyword>
<dbReference type="Proteomes" id="UP000504610">
    <property type="component" value="Chromosome 3"/>
</dbReference>
<keyword evidence="6" id="KW-1185">Reference proteome</keyword>
<dbReference type="InterPro" id="IPR011009">
    <property type="entry name" value="Kinase-like_dom_sf"/>
</dbReference>
<evidence type="ECO:0000313" key="7">
    <source>
        <dbReference type="RefSeq" id="XP_056852922.1"/>
    </source>
</evidence>
<keyword evidence="4" id="KW-0418">Kinase</keyword>
<dbReference type="GO" id="GO:0005524">
    <property type="term" value="F:ATP binding"/>
    <property type="evidence" value="ECO:0007669"/>
    <property type="project" value="UniProtKB-KW"/>
</dbReference>
<reference evidence="7 8" key="2">
    <citation type="submission" date="2025-04" db="UniProtKB">
        <authorList>
            <consortium name="RefSeq"/>
        </authorList>
    </citation>
    <scope>IDENTIFICATION</scope>
    <source>
        <tissue evidence="7 8">Leaf</tissue>
    </source>
</reference>
<dbReference type="SUPFAM" id="SSF56112">
    <property type="entry name" value="Protein kinase-like (PK-like)"/>
    <property type="match status" value="1"/>
</dbReference>
<keyword evidence="2" id="KW-0808">Transferase</keyword>
<evidence type="ECO:0000313" key="6">
    <source>
        <dbReference type="Proteomes" id="UP000504610"/>
    </source>
</evidence>
<accession>A0A9W3CN14</accession>
<evidence type="ECO:0000256" key="2">
    <source>
        <dbReference type="ARBA" id="ARBA00022679"/>
    </source>
</evidence>
<name>A0A9W3CN14_RAPSA</name>
<keyword evidence="3" id="KW-0547">Nucleotide-binding</keyword>
<dbReference type="GO" id="GO:0004674">
    <property type="term" value="F:protein serine/threonine kinase activity"/>
    <property type="evidence" value="ECO:0007669"/>
    <property type="project" value="UniProtKB-KW"/>
</dbReference>
<evidence type="ECO:0000256" key="1">
    <source>
        <dbReference type="ARBA" id="ARBA00022527"/>
    </source>
</evidence>
<dbReference type="KEGG" id="rsz:108846801"/>
<dbReference type="KEGG" id="rsz:108846798"/>
<evidence type="ECO:0000256" key="5">
    <source>
        <dbReference type="ARBA" id="ARBA00022840"/>
    </source>
</evidence>
<dbReference type="RefSeq" id="XP_056862083.1">
    <property type="nucleotide sequence ID" value="XM_057006103.1"/>
</dbReference>
<dbReference type="OrthoDB" id="8891264at2759"/>
<keyword evidence="1" id="KW-0723">Serine/threonine-protein kinase</keyword>
<gene>
    <name evidence="7" type="primary">LOC108846798</name>
    <name evidence="8" type="synonym">LOC108846801</name>
</gene>
<protein>
    <submittedName>
        <fullName evidence="7">Uncharacterized protein LOC108846798</fullName>
    </submittedName>
    <submittedName>
        <fullName evidence="8">Uncharacterized protein LOC108846801</fullName>
    </submittedName>
</protein>
<evidence type="ECO:0000313" key="8">
    <source>
        <dbReference type="RefSeq" id="XP_056862083.1"/>
    </source>
</evidence>
<reference evidence="6" key="1">
    <citation type="journal article" date="2019" name="Database">
        <title>The radish genome database (RadishGD): an integrated information resource for radish genomics.</title>
        <authorList>
            <person name="Yu H.J."/>
            <person name="Baek S."/>
            <person name="Lee Y.J."/>
            <person name="Cho A."/>
            <person name="Mun J.H."/>
        </authorList>
    </citation>
    <scope>NUCLEOTIDE SEQUENCE [LARGE SCALE GENOMIC DNA]</scope>
    <source>
        <strain evidence="6">cv. WK10039</strain>
    </source>
</reference>
<organism evidence="6 7">
    <name type="scientific">Raphanus sativus</name>
    <name type="common">Radish</name>
    <name type="synonym">Raphanus raphanistrum var. sativus</name>
    <dbReference type="NCBI Taxonomy" id="3726"/>
    <lineage>
        <taxon>Eukaryota</taxon>
        <taxon>Viridiplantae</taxon>
        <taxon>Streptophyta</taxon>
        <taxon>Embryophyta</taxon>
        <taxon>Tracheophyta</taxon>
        <taxon>Spermatophyta</taxon>
        <taxon>Magnoliopsida</taxon>
        <taxon>eudicotyledons</taxon>
        <taxon>Gunneridae</taxon>
        <taxon>Pentapetalae</taxon>
        <taxon>rosids</taxon>
        <taxon>malvids</taxon>
        <taxon>Brassicales</taxon>
        <taxon>Brassicaceae</taxon>
        <taxon>Brassiceae</taxon>
        <taxon>Raphanus</taxon>
    </lineage>
</organism>
<dbReference type="PANTHER" id="PTHR27002:SF1008">
    <property type="entry name" value="CYSTEINE-RICH RECEPTOR-LIKE PROTEIN KINASE 40-RELATED"/>
    <property type="match status" value="1"/>
</dbReference>
<dbReference type="Gene3D" id="3.30.200.20">
    <property type="entry name" value="Phosphorylase Kinase, domain 1"/>
    <property type="match status" value="1"/>
</dbReference>
<proteinExistence type="predicted"/>
<dbReference type="PANTHER" id="PTHR27002">
    <property type="entry name" value="RECEPTOR-LIKE SERINE/THREONINE-PROTEIN KINASE SD1-8"/>
    <property type="match status" value="1"/>
</dbReference>